<evidence type="ECO:0000256" key="2">
    <source>
        <dbReference type="SAM" id="Phobius"/>
    </source>
</evidence>
<evidence type="ECO:0000256" key="1">
    <source>
        <dbReference type="SAM" id="MobiDB-lite"/>
    </source>
</evidence>
<organism evidence="3 4">
    <name type="scientific">Sphingomonas faeni</name>
    <dbReference type="NCBI Taxonomy" id="185950"/>
    <lineage>
        <taxon>Bacteria</taxon>
        <taxon>Pseudomonadati</taxon>
        <taxon>Pseudomonadota</taxon>
        <taxon>Alphaproteobacteria</taxon>
        <taxon>Sphingomonadales</taxon>
        <taxon>Sphingomonadaceae</taxon>
        <taxon>Sphingomonas</taxon>
    </lineage>
</organism>
<evidence type="ECO:0000313" key="4">
    <source>
        <dbReference type="Proteomes" id="UP000244013"/>
    </source>
</evidence>
<feature type="region of interest" description="Disordered" evidence="1">
    <location>
        <begin position="129"/>
        <end position="156"/>
    </location>
</feature>
<evidence type="ECO:0000313" key="3">
    <source>
        <dbReference type="EMBL" id="PTW46345.1"/>
    </source>
</evidence>
<keyword evidence="2" id="KW-0812">Transmembrane</keyword>
<dbReference type="EMBL" id="QAYE01000005">
    <property type="protein sequence ID" value="PTW46345.1"/>
    <property type="molecule type" value="Genomic_DNA"/>
</dbReference>
<feature type="transmembrane region" description="Helical" evidence="2">
    <location>
        <begin position="47"/>
        <end position="64"/>
    </location>
</feature>
<keyword evidence="2" id="KW-1133">Transmembrane helix</keyword>
<dbReference type="Proteomes" id="UP000244013">
    <property type="component" value="Unassembled WGS sequence"/>
</dbReference>
<protein>
    <submittedName>
        <fullName evidence="3">Uncharacterized protein</fullName>
    </submittedName>
</protein>
<name>A0A2T5U4C6_9SPHN</name>
<comment type="caution">
    <text evidence="3">The sequence shown here is derived from an EMBL/GenBank/DDBJ whole genome shotgun (WGS) entry which is preliminary data.</text>
</comment>
<dbReference type="AlphaFoldDB" id="A0A2T5U4C6"/>
<reference evidence="3 4" key="1">
    <citation type="submission" date="2018-04" db="EMBL/GenBank/DDBJ databases">
        <title>Genomic Encyclopedia of Type Strains, Phase III (KMG-III): the genomes of soil and plant-associated and newly described type strains.</title>
        <authorList>
            <person name="Whitman W."/>
        </authorList>
    </citation>
    <scope>NUCLEOTIDE SEQUENCE [LARGE SCALE GENOMIC DNA]</scope>
    <source>
        <strain evidence="3 4">MA-olki</strain>
    </source>
</reference>
<keyword evidence="2" id="KW-0472">Membrane</keyword>
<sequence>MLACLFTAMACWLVMATAPQTPIGNAMRRVLIDRPAARLARFTRGDAAVMFLLMLTAAMVTLVGEGDGIRLLTLAAPDVAIWITTFEISAYVDILMALAAAASSLRVRGFTTRWLEVFTRRPAAKAHKRAIRSRKKRSTNADNDDDRHWRQTALAA</sequence>
<proteinExistence type="predicted"/>
<gene>
    <name evidence="3" type="ORF">C8J25_105125</name>
</gene>
<accession>A0A2T5U4C6</accession>
<feature type="compositionally biased region" description="Basic residues" evidence="1">
    <location>
        <begin position="129"/>
        <end position="138"/>
    </location>
</feature>